<dbReference type="Gene3D" id="1.10.238.10">
    <property type="entry name" value="EF-hand"/>
    <property type="match status" value="2"/>
</dbReference>
<dbReference type="EMBL" id="CP023068">
    <property type="protein sequence ID" value="ASY65287.1"/>
    <property type="molecule type" value="Genomic_DNA"/>
</dbReference>
<name>A0A249PHR6_9HYPH</name>
<dbReference type="KEGG" id="esj:SJ05684_b43050"/>
<feature type="domain" description="PRC-barrel" evidence="2">
    <location>
        <begin position="237"/>
        <end position="302"/>
    </location>
</feature>
<dbReference type="InterPro" id="IPR011033">
    <property type="entry name" value="PRC_barrel-like_sf"/>
</dbReference>
<keyword evidence="1" id="KW-0732">Signal</keyword>
<dbReference type="OrthoDB" id="6158291at2"/>
<gene>
    <name evidence="3" type="ORF">SJ05684_b43050</name>
</gene>
<accession>A0A249PHR6</accession>
<dbReference type="InterPro" id="IPR011992">
    <property type="entry name" value="EF-hand-dom_pair"/>
</dbReference>
<evidence type="ECO:0000313" key="4">
    <source>
        <dbReference type="Proteomes" id="UP000217211"/>
    </source>
</evidence>
<dbReference type="STRING" id="716928.GCA_000261485_03914"/>
<dbReference type="eggNOG" id="ENOG50315X1">
    <property type="taxonomic scope" value="Bacteria"/>
</dbReference>
<dbReference type="Gene3D" id="2.30.30.240">
    <property type="entry name" value="PRC-barrel domain"/>
    <property type="match status" value="1"/>
</dbReference>
<evidence type="ECO:0000313" key="3">
    <source>
        <dbReference type="EMBL" id="ASY65287.1"/>
    </source>
</evidence>
<dbReference type="InterPro" id="IPR027275">
    <property type="entry name" value="PRC-brl_dom"/>
</dbReference>
<dbReference type="PROSITE" id="PS00018">
    <property type="entry name" value="EF_HAND_1"/>
    <property type="match status" value="2"/>
</dbReference>
<evidence type="ECO:0000256" key="1">
    <source>
        <dbReference type="SAM" id="SignalP"/>
    </source>
</evidence>
<dbReference type="InterPro" id="IPR018247">
    <property type="entry name" value="EF_Hand_1_Ca_BS"/>
</dbReference>
<dbReference type="SUPFAM" id="SSF50346">
    <property type="entry name" value="PRC-barrel domain"/>
    <property type="match status" value="1"/>
</dbReference>
<reference evidence="3 4" key="1">
    <citation type="submission" date="2017-08" db="EMBL/GenBank/DDBJ databases">
        <title>Multipartite genome sequences of Sinorhizobium species nodulating soybeans.</title>
        <authorList>
            <person name="Tian C.F."/>
        </authorList>
    </citation>
    <scope>NUCLEOTIDE SEQUENCE [LARGE SCALE GENOMIC DNA]</scope>
    <source>
        <strain evidence="3 4">CCBAU 05684</strain>
        <plasmid evidence="4">psj05684b</plasmid>
    </source>
</reference>
<sequence length="426" mass="46723">MSYKTTSTALALVLALGGGTAFAAGNQVFTDADVDTNKQLSESEFEQTSRDVFTRWDADDSRRISENELYSGIFQNWDGDGDNRLTESEYQNGFERWFDDGNRPDFAALDTDGDSVLTQNEFVEGSAQAQVAADWDAAGAGVDWQAFHLALYGVYDADADRNISEDEFARAGSTDMRTGDVETGDVQADAGEAGGENDLATGAVTPREDDVDVVALSEWAVGDLYQGGVSVDQMFDDMEVHGPTGDEIGSVENVVFSDDGRVVSLVAEVGGFWDMFDTHVNVPWDEIEMTADRIVIPVTQENVEDYAPWKTKYLSREDATETRVVDDDLATSPGLFRATDLIGDYARVRDAGAFANYGYVNDLIIKDGKLQAVVVTPNAGYGVTGPYAYPYYGWGGYAGRPTYDLPYDREEVVQGERLDYEQFDIE</sequence>
<evidence type="ECO:0000259" key="2">
    <source>
        <dbReference type="Pfam" id="PF05239"/>
    </source>
</evidence>
<dbReference type="RefSeq" id="WP_034857176.1">
    <property type="nucleotide sequence ID" value="NZ_AJQT01000080.1"/>
</dbReference>
<protein>
    <recommendedName>
        <fullName evidence="2">PRC-barrel domain-containing protein</fullName>
    </recommendedName>
</protein>
<feature type="chain" id="PRO_5012060689" description="PRC-barrel domain-containing protein" evidence="1">
    <location>
        <begin position="24"/>
        <end position="426"/>
    </location>
</feature>
<organism evidence="3 4">
    <name type="scientific">Sinorhizobium sojae CCBAU 05684</name>
    <dbReference type="NCBI Taxonomy" id="716928"/>
    <lineage>
        <taxon>Bacteria</taxon>
        <taxon>Pseudomonadati</taxon>
        <taxon>Pseudomonadota</taxon>
        <taxon>Alphaproteobacteria</taxon>
        <taxon>Hyphomicrobiales</taxon>
        <taxon>Rhizobiaceae</taxon>
        <taxon>Sinorhizobium/Ensifer group</taxon>
        <taxon>Sinorhizobium</taxon>
    </lineage>
</organism>
<feature type="signal peptide" evidence="1">
    <location>
        <begin position="1"/>
        <end position="23"/>
    </location>
</feature>
<keyword evidence="4" id="KW-1185">Reference proteome</keyword>
<dbReference type="Pfam" id="PF05239">
    <property type="entry name" value="PRC"/>
    <property type="match status" value="1"/>
</dbReference>
<geneLocation type="plasmid" evidence="4">
    <name>psj05684b</name>
</geneLocation>
<dbReference type="AlphaFoldDB" id="A0A249PHR6"/>
<proteinExistence type="predicted"/>
<dbReference type="SUPFAM" id="SSF47473">
    <property type="entry name" value="EF-hand"/>
    <property type="match status" value="1"/>
</dbReference>
<keyword evidence="3" id="KW-0614">Plasmid</keyword>
<dbReference type="Proteomes" id="UP000217211">
    <property type="component" value="Plasmid pSJ05684b"/>
</dbReference>